<feature type="domain" description="Bud22" evidence="3">
    <location>
        <begin position="36"/>
        <end position="435"/>
    </location>
</feature>
<feature type="region of interest" description="Disordered" evidence="2">
    <location>
        <begin position="223"/>
        <end position="435"/>
    </location>
</feature>
<organism evidence="4 5">
    <name type="scientific">Emydomyces testavorans</name>
    <dbReference type="NCBI Taxonomy" id="2070801"/>
    <lineage>
        <taxon>Eukaryota</taxon>
        <taxon>Fungi</taxon>
        <taxon>Dikarya</taxon>
        <taxon>Ascomycota</taxon>
        <taxon>Pezizomycotina</taxon>
        <taxon>Eurotiomycetes</taxon>
        <taxon>Eurotiomycetidae</taxon>
        <taxon>Onygenales</taxon>
        <taxon>Nannizziopsiaceae</taxon>
        <taxon>Emydomyces</taxon>
    </lineage>
</organism>
<accession>A0AAF0IJ20</accession>
<sequence>MPKRKRDDCDETSSSDPQGRRLTLRATRLEQKIELGIQQIHRALKTARGFERQKLGRRQKNAQSSGLNAQLSRLCEEVQALKSLDLLELSRKHLVKQLLKTKRICESPAFTQLKISKQNVFNGKKEGPEANVTARLFSSNPVKGVLPGIMDGIRNILGLEGVRAPSNKTSTSEEVSKTPKAAAPKVSKRPLPAEKPDIDQGDISIGENEDGCDFAQFDDRIASSSGSESEDNNESTFKTQKGTNYDPVKDLSLSPTPSITDSESSQDITVKSTKRTKSSGKAASTTFLPSLTMGGYWSGTESDAEEDDETAAAIAPRKNRMGQQARRKLWEKKFGANANHVRKQAESNHRDSGWDMRRGATSQEDQWKDRGKYKRLTGQSTGQRVAQSKGEHFGKPHGPSRQQQHQKPLHPSWEAARKAKEKKSQVKFEGKKVVF</sequence>
<gene>
    <name evidence="4" type="ORF">PRK78_004176</name>
</gene>
<feature type="compositionally biased region" description="Basic and acidic residues" evidence="2">
    <location>
        <begin position="343"/>
        <end position="358"/>
    </location>
</feature>
<dbReference type="InterPro" id="IPR015158">
    <property type="entry name" value="Bud22_dom"/>
</dbReference>
<evidence type="ECO:0000313" key="5">
    <source>
        <dbReference type="Proteomes" id="UP001219355"/>
    </source>
</evidence>
<feature type="compositionally biased region" description="Basic residues" evidence="2">
    <location>
        <begin position="317"/>
        <end position="330"/>
    </location>
</feature>
<evidence type="ECO:0000259" key="3">
    <source>
        <dbReference type="Pfam" id="PF09073"/>
    </source>
</evidence>
<evidence type="ECO:0000256" key="2">
    <source>
        <dbReference type="SAM" id="MobiDB-lite"/>
    </source>
</evidence>
<dbReference type="GO" id="GO:0005634">
    <property type="term" value="C:nucleus"/>
    <property type="evidence" value="ECO:0007669"/>
    <property type="project" value="TreeGrafter"/>
</dbReference>
<dbReference type="InterPro" id="IPR037393">
    <property type="entry name" value="Bud22/SRFB1"/>
</dbReference>
<dbReference type="Proteomes" id="UP001219355">
    <property type="component" value="Chromosome 2"/>
</dbReference>
<protein>
    <submittedName>
        <fullName evidence="4">Bud-site-selection protein</fullName>
    </submittedName>
</protein>
<keyword evidence="1" id="KW-0175">Coiled coil</keyword>
<feature type="compositionally biased region" description="Polar residues" evidence="2">
    <location>
        <begin position="279"/>
        <end position="289"/>
    </location>
</feature>
<dbReference type="GO" id="GO:0030490">
    <property type="term" value="P:maturation of SSU-rRNA"/>
    <property type="evidence" value="ECO:0007669"/>
    <property type="project" value="TreeGrafter"/>
</dbReference>
<feature type="compositionally biased region" description="Basic and acidic residues" evidence="2">
    <location>
        <begin position="415"/>
        <end position="435"/>
    </location>
</feature>
<dbReference type="PANTHER" id="PTHR23325:SF1">
    <property type="entry name" value="SERUM RESPONSE FACTOR-BINDING PROTEIN 1"/>
    <property type="match status" value="1"/>
</dbReference>
<name>A0AAF0IJ20_9EURO</name>
<proteinExistence type="predicted"/>
<dbReference type="GO" id="GO:0030686">
    <property type="term" value="C:90S preribosome"/>
    <property type="evidence" value="ECO:0007669"/>
    <property type="project" value="TreeGrafter"/>
</dbReference>
<keyword evidence="5" id="KW-1185">Reference proteome</keyword>
<dbReference type="Pfam" id="PF09073">
    <property type="entry name" value="BUD22"/>
    <property type="match status" value="1"/>
</dbReference>
<dbReference type="AlphaFoldDB" id="A0AAF0IJ20"/>
<evidence type="ECO:0000256" key="1">
    <source>
        <dbReference type="ARBA" id="ARBA00023054"/>
    </source>
</evidence>
<feature type="compositionally biased region" description="Polar residues" evidence="2">
    <location>
        <begin position="377"/>
        <end position="386"/>
    </location>
</feature>
<feature type="region of interest" description="Disordered" evidence="2">
    <location>
        <begin position="164"/>
        <end position="211"/>
    </location>
</feature>
<feature type="region of interest" description="Disordered" evidence="2">
    <location>
        <begin position="1"/>
        <end position="24"/>
    </location>
</feature>
<dbReference type="EMBL" id="CP120628">
    <property type="protein sequence ID" value="WEW58708.1"/>
    <property type="molecule type" value="Genomic_DNA"/>
</dbReference>
<reference evidence="4" key="1">
    <citation type="submission" date="2023-03" db="EMBL/GenBank/DDBJ databases">
        <title>Emydomyces testavorans Genome Sequence.</title>
        <authorList>
            <person name="Hoyer L."/>
        </authorList>
    </citation>
    <scope>NUCLEOTIDE SEQUENCE</scope>
    <source>
        <strain evidence="4">16-2883</strain>
    </source>
</reference>
<dbReference type="PANTHER" id="PTHR23325">
    <property type="entry name" value="SERUM RESPONSE FACTOR-BINDING"/>
    <property type="match status" value="1"/>
</dbReference>
<evidence type="ECO:0000313" key="4">
    <source>
        <dbReference type="EMBL" id="WEW58708.1"/>
    </source>
</evidence>
<feature type="compositionally biased region" description="Polar residues" evidence="2">
    <location>
        <begin position="253"/>
        <end position="271"/>
    </location>
</feature>